<feature type="transmembrane region" description="Helical" evidence="2">
    <location>
        <begin position="115"/>
        <end position="135"/>
    </location>
</feature>
<protein>
    <submittedName>
        <fullName evidence="3">Uncharacterized protein</fullName>
    </submittedName>
</protein>
<dbReference type="Proteomes" id="UP001498398">
    <property type="component" value="Unassembled WGS sequence"/>
</dbReference>
<reference evidence="3 4" key="1">
    <citation type="submission" date="2024-01" db="EMBL/GenBank/DDBJ databases">
        <title>A draft genome for the cacao thread blight pathogen Marasmiellus scandens.</title>
        <authorList>
            <person name="Baruah I.K."/>
            <person name="Leung J."/>
            <person name="Bukari Y."/>
            <person name="Amoako-Attah I."/>
            <person name="Meinhardt L.W."/>
            <person name="Bailey B.A."/>
            <person name="Cohen S.P."/>
        </authorList>
    </citation>
    <scope>NUCLEOTIDE SEQUENCE [LARGE SCALE GENOMIC DNA]</scope>
    <source>
        <strain evidence="3 4">GH-19</strain>
    </source>
</reference>
<organism evidence="3 4">
    <name type="scientific">Marasmiellus scandens</name>
    <dbReference type="NCBI Taxonomy" id="2682957"/>
    <lineage>
        <taxon>Eukaryota</taxon>
        <taxon>Fungi</taxon>
        <taxon>Dikarya</taxon>
        <taxon>Basidiomycota</taxon>
        <taxon>Agaricomycotina</taxon>
        <taxon>Agaricomycetes</taxon>
        <taxon>Agaricomycetidae</taxon>
        <taxon>Agaricales</taxon>
        <taxon>Marasmiineae</taxon>
        <taxon>Omphalotaceae</taxon>
        <taxon>Marasmiellus</taxon>
    </lineage>
</organism>
<accession>A0ABR1JHX5</accession>
<evidence type="ECO:0000313" key="3">
    <source>
        <dbReference type="EMBL" id="KAK7460427.1"/>
    </source>
</evidence>
<name>A0ABR1JHX5_9AGAR</name>
<comment type="caution">
    <text evidence="3">The sequence shown here is derived from an EMBL/GenBank/DDBJ whole genome shotgun (WGS) entry which is preliminary data.</text>
</comment>
<keyword evidence="2" id="KW-1133">Transmembrane helix</keyword>
<feature type="region of interest" description="Disordered" evidence="1">
    <location>
        <begin position="67"/>
        <end position="89"/>
    </location>
</feature>
<proteinExistence type="predicted"/>
<sequence length="137" mass="15987">MDSPRHDNPYLDFRVYAPSSRPLRSYHPYKRTLRIAYSQTKVGVSQEELNRFLAAVALLPPLHQHHQNLQHDHHLQQPQHPPHQADDTERENAIVQANAAEPELEFRRRRKLGDFLEFILTLIILAILIAASHFFSD</sequence>
<keyword evidence="2" id="KW-0812">Transmembrane</keyword>
<evidence type="ECO:0000256" key="1">
    <source>
        <dbReference type="SAM" id="MobiDB-lite"/>
    </source>
</evidence>
<evidence type="ECO:0000256" key="2">
    <source>
        <dbReference type="SAM" id="Phobius"/>
    </source>
</evidence>
<dbReference type="EMBL" id="JBANRG010000015">
    <property type="protein sequence ID" value="KAK7460427.1"/>
    <property type="molecule type" value="Genomic_DNA"/>
</dbReference>
<keyword evidence="4" id="KW-1185">Reference proteome</keyword>
<evidence type="ECO:0000313" key="4">
    <source>
        <dbReference type="Proteomes" id="UP001498398"/>
    </source>
</evidence>
<keyword evidence="2" id="KW-0472">Membrane</keyword>
<gene>
    <name evidence="3" type="ORF">VKT23_009146</name>
</gene>